<dbReference type="PANTHER" id="PTHR15410:SF2">
    <property type="entry name" value="HIRA-INTERACTING PROTEIN 3"/>
    <property type="match status" value="1"/>
</dbReference>
<feature type="compositionally biased region" description="Basic and acidic residues" evidence="4">
    <location>
        <begin position="135"/>
        <end position="144"/>
    </location>
</feature>
<keyword evidence="7" id="KW-1185">Reference proteome</keyword>
<dbReference type="PANTHER" id="PTHR15410">
    <property type="entry name" value="HIRA-INTERACTING PROTEIN 3"/>
    <property type="match status" value="1"/>
</dbReference>
<feature type="region of interest" description="Disordered" evidence="4">
    <location>
        <begin position="202"/>
        <end position="338"/>
    </location>
</feature>
<comment type="caution">
    <text evidence="6">The sequence shown here is derived from an EMBL/GenBank/DDBJ whole genome shotgun (WGS) entry which is preliminary data.</text>
</comment>
<organism evidence="6 7">
    <name type="scientific">Carnegiea gigantea</name>
    <dbReference type="NCBI Taxonomy" id="171969"/>
    <lineage>
        <taxon>Eukaryota</taxon>
        <taxon>Viridiplantae</taxon>
        <taxon>Streptophyta</taxon>
        <taxon>Embryophyta</taxon>
        <taxon>Tracheophyta</taxon>
        <taxon>Spermatophyta</taxon>
        <taxon>Magnoliopsida</taxon>
        <taxon>eudicotyledons</taxon>
        <taxon>Gunneridae</taxon>
        <taxon>Pentapetalae</taxon>
        <taxon>Caryophyllales</taxon>
        <taxon>Cactineae</taxon>
        <taxon>Cactaceae</taxon>
        <taxon>Cactoideae</taxon>
        <taxon>Echinocereeae</taxon>
        <taxon>Carnegiea</taxon>
    </lineage>
</organism>
<sequence length="493" mass="54921">MAEAKLSEEASDMESKIKAAMFSRASYFREQADSLTLEKVRRLLEKDLGLETYALDAHKRFVKNWLEPCIVSAGSEKLPNNQDEAGENAVSSAEGEVDPMHEVQMKKEAEEPNSGSGEKMEDSPVMGLMTRPKKIKNDTEDTKSKIVPSESTIKKAIWARASYLRENSQNVTLAGVRRLLEEDLELEKRTLDPLKKLINQQVDEVMESPDVPQTTASQKKKNLKKGAPEIASSISHEVEAPPSSESEGDELEEDQVKVRKQSSPKGKVQKAEAVRKRKRAEEGTKGARKKQSKVLKSKSEVSSEDKGGNVSGNDNSNASADKPVKKKEDPKPGYGKKVEHLKSVIKSCGMSVPPSVYKRVKQAPEDKREACLIKELEEILAKEGLSTSPSEKEIKEVKKRKERARELEGIDLSNIVSSSRRRSTTSFTPPPKPKIPDVSESESEDSENQEEEEEEDEEEEVEDEEVVEEDQENGDNDSQSEESEEGTILLPLT</sequence>
<protein>
    <recommendedName>
        <fullName evidence="5">Histone chaperone domain-containing protein</fullName>
    </recommendedName>
</protein>
<evidence type="ECO:0000256" key="1">
    <source>
        <dbReference type="ARBA" id="ARBA00004123"/>
    </source>
</evidence>
<feature type="compositionally biased region" description="Acidic residues" evidence="4">
    <location>
        <begin position="439"/>
        <end position="485"/>
    </location>
</feature>
<dbReference type="OrthoDB" id="514832at2759"/>
<dbReference type="SMART" id="SM01082">
    <property type="entry name" value="CHZ"/>
    <property type="match status" value="1"/>
</dbReference>
<feature type="domain" description="Histone chaperone" evidence="5">
    <location>
        <begin position="401"/>
        <end position="436"/>
    </location>
</feature>
<comment type="subcellular location">
    <subcellularLocation>
        <location evidence="1">Nucleus</location>
    </subcellularLocation>
</comment>
<feature type="compositionally biased region" description="Basic and acidic residues" evidence="4">
    <location>
        <begin position="269"/>
        <end position="285"/>
    </location>
</feature>
<evidence type="ECO:0000256" key="3">
    <source>
        <dbReference type="ARBA" id="ARBA00023242"/>
    </source>
</evidence>
<reference evidence="6" key="1">
    <citation type="submission" date="2022-04" db="EMBL/GenBank/DDBJ databases">
        <title>Carnegiea gigantea Genome sequencing and assembly v2.</title>
        <authorList>
            <person name="Copetti D."/>
            <person name="Sanderson M.J."/>
            <person name="Burquez A."/>
            <person name="Wojciechowski M.F."/>
        </authorList>
    </citation>
    <scope>NUCLEOTIDE SEQUENCE</scope>
    <source>
        <strain evidence="6">SGP5-SGP5p</strain>
        <tissue evidence="6">Aerial part</tissue>
    </source>
</reference>
<feature type="compositionally biased region" description="Basic residues" evidence="4">
    <location>
        <begin position="286"/>
        <end position="296"/>
    </location>
</feature>
<name>A0A9Q1QKJ3_9CARY</name>
<dbReference type="InterPro" id="IPR037647">
    <property type="entry name" value="HIRIP3"/>
</dbReference>
<feature type="compositionally biased region" description="Basic and acidic residues" evidence="4">
    <location>
        <begin position="98"/>
        <end position="110"/>
    </location>
</feature>
<keyword evidence="2" id="KW-0143">Chaperone</keyword>
<dbReference type="EMBL" id="JAKOGI010000080">
    <property type="protein sequence ID" value="KAJ8445109.1"/>
    <property type="molecule type" value="Genomic_DNA"/>
</dbReference>
<feature type="region of interest" description="Disordered" evidence="4">
    <location>
        <begin position="382"/>
        <end position="493"/>
    </location>
</feature>
<gene>
    <name evidence="6" type="ORF">Cgig2_029481</name>
</gene>
<feature type="compositionally biased region" description="Basic and acidic residues" evidence="4">
    <location>
        <begin position="297"/>
        <end position="307"/>
    </location>
</feature>
<proteinExistence type="predicted"/>
<evidence type="ECO:0000259" key="5">
    <source>
        <dbReference type="SMART" id="SM01082"/>
    </source>
</evidence>
<dbReference type="Proteomes" id="UP001153076">
    <property type="component" value="Unassembled WGS sequence"/>
</dbReference>
<evidence type="ECO:0000256" key="4">
    <source>
        <dbReference type="SAM" id="MobiDB-lite"/>
    </source>
</evidence>
<keyword evidence="3" id="KW-0539">Nucleus</keyword>
<evidence type="ECO:0000313" key="7">
    <source>
        <dbReference type="Proteomes" id="UP001153076"/>
    </source>
</evidence>
<dbReference type="InterPro" id="IPR019098">
    <property type="entry name" value="Histone_chaperone_domain_CHZ"/>
</dbReference>
<feature type="region of interest" description="Disordered" evidence="4">
    <location>
        <begin position="75"/>
        <end position="147"/>
    </location>
</feature>
<dbReference type="Pfam" id="PF09649">
    <property type="entry name" value="CHZ"/>
    <property type="match status" value="1"/>
</dbReference>
<evidence type="ECO:0000313" key="6">
    <source>
        <dbReference type="EMBL" id="KAJ8445109.1"/>
    </source>
</evidence>
<dbReference type="GO" id="GO:0005634">
    <property type="term" value="C:nucleus"/>
    <property type="evidence" value="ECO:0007669"/>
    <property type="project" value="UniProtKB-SubCell"/>
</dbReference>
<dbReference type="AlphaFoldDB" id="A0A9Q1QKJ3"/>
<accession>A0A9Q1QKJ3</accession>
<evidence type="ECO:0000256" key="2">
    <source>
        <dbReference type="ARBA" id="ARBA00023186"/>
    </source>
</evidence>
<feature type="compositionally biased region" description="Basic and acidic residues" evidence="4">
    <location>
        <begin position="322"/>
        <end position="338"/>
    </location>
</feature>